<dbReference type="EMBL" id="CDMZ01000928">
    <property type="protein sequence ID" value="CEM24116.1"/>
    <property type="molecule type" value="Genomic_DNA"/>
</dbReference>
<name>A0A0G4G6M0_9ALVE</name>
<accession>A0A0G4G6M0</accession>
<feature type="coiled-coil region" evidence="2">
    <location>
        <begin position="524"/>
        <end position="558"/>
    </location>
</feature>
<dbReference type="InterPro" id="IPR000571">
    <property type="entry name" value="Znf_CCCH"/>
</dbReference>
<keyword evidence="1" id="KW-0862">Zinc</keyword>
<evidence type="ECO:0000256" key="3">
    <source>
        <dbReference type="SAM" id="MobiDB-lite"/>
    </source>
</evidence>
<sequence>MIVQVLDPVVLWAVAMCSEQNISGNLEVKDGKVDFGKVRIVKANGIVSLLLSTWTGTSSASMLFDPATCHVLYDDPHLTLVFEDLVSLTFKVSLCGFMRDSKVSQKCWTFTFDNQNPNERKKSIDWFLSRAGLSKAGQQAKKSQGRGQTGPVTEAYRFAFESLKGTAAFGCGTHPFAKNPFAVAPFAKNPFAVASQPGHRIPSRPCVLIVGVFDCVEECSFTERIRRRVTQKTGDRVKVETMNFDRQRLIHRLLSGRFSCCVIVGLGQTGSDDEDRKVYQEDLRRVVCPWVRSGGVLLFAFEGGNEILNWLGLPWKVVSVSHASVEKNSECKYIPSKILAALPSTDWPKTAIFSGVAEEHRVYRVVKGDLERKGMFLEGGGDSHCTSAAAPVGNGLVGAFGYTNTQDEPIKAIVGLALAHPPYSPSASSYAHPVNESDKARAGNLTEGEGQSRKRGRGESSLEGEERWMGVSERELEEREGKRRGICSRCLRETSVSGYPSSAWMRSEGGMLEREGYRWEEEWAKEKEEEALRLAEGMRQREEERKRIQKEFGEARAKELARCRALRQGYVGVSSTFRLPTGVCTNRSIHTQDFCTYAHPEDQESEDALPPHCRHLAVSGACPFGGWCLFNHLPPRFKKEVADLP</sequence>
<feature type="region of interest" description="Disordered" evidence="3">
    <location>
        <begin position="425"/>
        <end position="475"/>
    </location>
</feature>
<feature type="domain" description="C3H1-type" evidence="4">
    <location>
        <begin position="607"/>
        <end position="635"/>
    </location>
</feature>
<protein>
    <recommendedName>
        <fullName evidence="4">C3H1-type domain-containing protein</fullName>
    </recommendedName>
</protein>
<evidence type="ECO:0000256" key="1">
    <source>
        <dbReference type="PROSITE-ProRule" id="PRU00723"/>
    </source>
</evidence>
<feature type="compositionally biased region" description="Basic and acidic residues" evidence="3">
    <location>
        <begin position="457"/>
        <end position="475"/>
    </location>
</feature>
<dbReference type="AlphaFoldDB" id="A0A0G4G6M0"/>
<gene>
    <name evidence="5" type="ORF">Cvel_20481</name>
</gene>
<feature type="zinc finger region" description="C3H1-type" evidence="1">
    <location>
        <begin position="607"/>
        <end position="635"/>
    </location>
</feature>
<organism evidence="5">
    <name type="scientific">Chromera velia CCMP2878</name>
    <dbReference type="NCBI Taxonomy" id="1169474"/>
    <lineage>
        <taxon>Eukaryota</taxon>
        <taxon>Sar</taxon>
        <taxon>Alveolata</taxon>
        <taxon>Colpodellida</taxon>
        <taxon>Chromeraceae</taxon>
        <taxon>Chromera</taxon>
    </lineage>
</organism>
<evidence type="ECO:0000313" key="5">
    <source>
        <dbReference type="EMBL" id="CEM24116.1"/>
    </source>
</evidence>
<dbReference type="GO" id="GO:0008270">
    <property type="term" value="F:zinc ion binding"/>
    <property type="evidence" value="ECO:0007669"/>
    <property type="project" value="UniProtKB-KW"/>
</dbReference>
<proteinExistence type="predicted"/>
<keyword evidence="1" id="KW-0479">Metal-binding</keyword>
<dbReference type="VEuPathDB" id="CryptoDB:Cvel_20481"/>
<keyword evidence="2" id="KW-0175">Coiled coil</keyword>
<evidence type="ECO:0000256" key="2">
    <source>
        <dbReference type="SAM" id="Coils"/>
    </source>
</evidence>
<evidence type="ECO:0000259" key="4">
    <source>
        <dbReference type="PROSITE" id="PS50103"/>
    </source>
</evidence>
<dbReference type="PROSITE" id="PS50103">
    <property type="entry name" value="ZF_C3H1"/>
    <property type="match status" value="1"/>
</dbReference>
<keyword evidence="1" id="KW-0863">Zinc-finger</keyword>
<reference evidence="5" key="1">
    <citation type="submission" date="2014-11" db="EMBL/GenBank/DDBJ databases">
        <authorList>
            <person name="Otto D Thomas"/>
            <person name="Naeem Raeece"/>
        </authorList>
    </citation>
    <scope>NUCLEOTIDE SEQUENCE</scope>
</reference>